<dbReference type="InterPro" id="IPR021109">
    <property type="entry name" value="Peptidase_aspartic_dom_sf"/>
</dbReference>
<evidence type="ECO:0000313" key="3">
    <source>
        <dbReference type="Proteomes" id="UP000013024"/>
    </source>
</evidence>
<reference evidence="2 3" key="1">
    <citation type="submission" date="2013-02" db="EMBL/GenBank/DDBJ databases">
        <title>The Genome Sequence of Acinetobacter calcoaceticus CIP 81.8.</title>
        <authorList>
            <consortium name="The Broad Institute Genome Sequencing Platform"/>
            <consortium name="The Broad Institute Genome Sequencing Center for Infectious Disease"/>
            <person name="Cerqueira G."/>
            <person name="Feldgarden M."/>
            <person name="Courvalin P."/>
            <person name="Perichon B."/>
            <person name="Grillot-Courvalin C."/>
            <person name="Clermont D."/>
            <person name="Rocha E."/>
            <person name="Yoon E.-J."/>
            <person name="Nemec A."/>
            <person name="Walker B."/>
            <person name="Young S.K."/>
            <person name="Zeng Q."/>
            <person name="Gargeya S."/>
            <person name="Fitzgerald M."/>
            <person name="Haas B."/>
            <person name="Abouelleil A."/>
            <person name="Alvarado L."/>
            <person name="Arachchi H.M."/>
            <person name="Berlin A.M."/>
            <person name="Chapman S.B."/>
            <person name="Dewar J."/>
            <person name="Goldberg J."/>
            <person name="Griggs A."/>
            <person name="Gujja S."/>
            <person name="Hansen M."/>
            <person name="Howarth C."/>
            <person name="Imamovic A."/>
            <person name="Larimer J."/>
            <person name="McCowan C."/>
            <person name="Murphy C."/>
            <person name="Neiman D."/>
            <person name="Pearson M."/>
            <person name="Priest M."/>
            <person name="Roberts A."/>
            <person name="Saif S."/>
            <person name="Shea T."/>
            <person name="Sisk P."/>
            <person name="Sykes S."/>
            <person name="Wortman J."/>
            <person name="Nusbaum C."/>
            <person name="Birren B."/>
        </authorList>
    </citation>
    <scope>NUCLEOTIDE SEQUENCE [LARGE SCALE GENOMIC DNA]</scope>
    <source>
        <strain evidence="2 3">CIP 81.8</strain>
    </source>
</reference>
<dbReference type="GeneID" id="92919010"/>
<keyword evidence="1" id="KW-0732">Signal</keyword>
<comment type="caution">
    <text evidence="2">The sequence shown here is derived from an EMBL/GenBank/DDBJ whole genome shotgun (WGS) entry which is preliminary data.</text>
</comment>
<keyword evidence="3" id="KW-1185">Reference proteome</keyword>
<gene>
    <name evidence="2" type="ORF">F936_02626</name>
</gene>
<name>A0ABP2UJ89_ACICA</name>
<dbReference type="Proteomes" id="UP000013024">
    <property type="component" value="Unassembled WGS sequence"/>
</dbReference>
<dbReference type="SUPFAM" id="SSF50630">
    <property type="entry name" value="Acid proteases"/>
    <property type="match status" value="1"/>
</dbReference>
<dbReference type="EMBL" id="APQI01000004">
    <property type="protein sequence ID" value="ENV99542.1"/>
    <property type="molecule type" value="Genomic_DNA"/>
</dbReference>
<proteinExistence type="predicted"/>
<feature type="chain" id="PRO_5045985282" description="Peptidase A2 domain-containing protein" evidence="1">
    <location>
        <begin position="20"/>
        <end position="283"/>
    </location>
</feature>
<organism evidence="2 3">
    <name type="scientific">Acinetobacter calcoaceticus DSM 30006 = CIP 81.8</name>
    <dbReference type="NCBI Taxonomy" id="981331"/>
    <lineage>
        <taxon>Bacteria</taxon>
        <taxon>Pseudomonadati</taxon>
        <taxon>Pseudomonadota</taxon>
        <taxon>Gammaproteobacteria</taxon>
        <taxon>Moraxellales</taxon>
        <taxon>Moraxellaceae</taxon>
        <taxon>Acinetobacter</taxon>
        <taxon>Acinetobacter calcoaceticus/baumannii complex</taxon>
    </lineage>
</organism>
<sequence length="283" mass="31907">MKNNFIFFLMLLNPFSATSAMEIPLTFDKSLLPMSNVTINGVSGEFMIDTGSLTPFHFSKEFIAKTPGVKVTGEKERSMDLSGRIYTNDKFLIDKAMINGMPFNYVEGVSLTPWGLVLENGEKPDSMVIGLKLFKDKVILIDYEKKKLSVVENISQLKTDLSQWISLPLVVNEEGVTIEIKNGNQKYKMNLDTGATLSLFWKERIKTDYDAISCEEVMSNLDQNNCNAMKVLVNGAENKLIINTMLVDGDFKHMNVDGVIGNNFIRNHKILIDFPNNKLFIKP</sequence>
<evidence type="ECO:0008006" key="4">
    <source>
        <dbReference type="Google" id="ProtNLM"/>
    </source>
</evidence>
<accession>A0ABP2UJ89</accession>
<evidence type="ECO:0000313" key="2">
    <source>
        <dbReference type="EMBL" id="ENV99542.1"/>
    </source>
</evidence>
<protein>
    <recommendedName>
        <fullName evidence="4">Peptidase A2 domain-containing protein</fullName>
    </recommendedName>
</protein>
<evidence type="ECO:0000256" key="1">
    <source>
        <dbReference type="SAM" id="SignalP"/>
    </source>
</evidence>
<dbReference type="RefSeq" id="WP_005047928.1">
    <property type="nucleotide sequence ID" value="NZ_KB849780.1"/>
</dbReference>
<feature type="signal peptide" evidence="1">
    <location>
        <begin position="1"/>
        <end position="19"/>
    </location>
</feature>
<dbReference type="Gene3D" id="2.40.70.10">
    <property type="entry name" value="Acid Proteases"/>
    <property type="match status" value="2"/>
</dbReference>